<dbReference type="Gene3D" id="2.130.10.10">
    <property type="entry name" value="YVTN repeat-like/Quinoprotein amine dehydrogenase"/>
    <property type="match status" value="1"/>
</dbReference>
<dbReference type="STRING" id="64571.A0A1Y2GJU4"/>
<dbReference type="AlphaFoldDB" id="A0A1Y2GJU4"/>
<gene>
    <name evidence="4" type="ORF">BCR41DRAFT_356860</name>
</gene>
<dbReference type="RefSeq" id="XP_021879835.1">
    <property type="nucleotide sequence ID" value="XM_022024735.1"/>
</dbReference>
<evidence type="ECO:0000313" key="4">
    <source>
        <dbReference type="EMBL" id="ORZ11738.1"/>
    </source>
</evidence>
<dbReference type="SUPFAM" id="SSF50978">
    <property type="entry name" value="WD40 repeat-like"/>
    <property type="match status" value="1"/>
</dbReference>
<feature type="non-terminal residue" evidence="4">
    <location>
        <position position="1"/>
    </location>
</feature>
<comment type="caution">
    <text evidence="4">The sequence shown here is derived from an EMBL/GenBank/DDBJ whole genome shotgun (WGS) entry which is preliminary data.</text>
</comment>
<evidence type="ECO:0000313" key="5">
    <source>
        <dbReference type="Proteomes" id="UP000193648"/>
    </source>
</evidence>
<dbReference type="InParanoid" id="A0A1Y2GJU4"/>
<comment type="subcellular location">
    <subcellularLocation>
        <location evidence="1">Nucleus</location>
    </subcellularLocation>
</comment>
<accession>A0A1Y2GJU4</accession>
<dbReference type="InterPro" id="IPR015943">
    <property type="entry name" value="WD40/YVTN_repeat-like_dom_sf"/>
</dbReference>
<dbReference type="PANTHER" id="PTHR15052">
    <property type="entry name" value="RNA POLYMERASE III TRANSCRIPTION INITIATION FACTOR COMPLEX SUBUNIT"/>
    <property type="match status" value="1"/>
</dbReference>
<sequence>LGASERLAASATNGTVAIWDMKSMLVQSIEDLASKDSEYLDPIYLLQVHDVCVRCVDWLRSSDPAVVPWIIVTSGYDGHVRYTDLRDPYARIDIKTILGAPMSSICVPWAEGTVYVDIDFGAKMDQLYVESRGLRLFNVKGTIWDFSYSDYQPYLAVAVSDGRVKISNPAFKARRGFGMVQNCVYQLQEADVGDESNTAIQNNCDSIDDEAHQIQESFYGANIAIQRVFSLFTLFRF</sequence>
<dbReference type="GeneID" id="33566579"/>
<dbReference type="GO" id="GO:0005634">
    <property type="term" value="C:nucleus"/>
    <property type="evidence" value="ECO:0007669"/>
    <property type="project" value="UniProtKB-SubCell"/>
</dbReference>
<protein>
    <recommendedName>
        <fullName evidence="6">WD40-repeat-containing domain protein</fullName>
    </recommendedName>
</protein>
<reference evidence="4 5" key="1">
    <citation type="submission" date="2016-07" db="EMBL/GenBank/DDBJ databases">
        <title>Pervasive Adenine N6-methylation of Active Genes in Fungi.</title>
        <authorList>
            <consortium name="DOE Joint Genome Institute"/>
            <person name="Mondo S.J."/>
            <person name="Dannebaum R.O."/>
            <person name="Kuo R.C."/>
            <person name="Labutti K."/>
            <person name="Haridas S."/>
            <person name="Kuo A."/>
            <person name="Salamov A."/>
            <person name="Ahrendt S.R."/>
            <person name="Lipzen A."/>
            <person name="Sullivan W."/>
            <person name="Andreopoulos W.B."/>
            <person name="Clum A."/>
            <person name="Lindquist E."/>
            <person name="Daum C."/>
            <person name="Ramamoorthy G.K."/>
            <person name="Gryganskyi A."/>
            <person name="Culley D."/>
            <person name="Magnuson J.K."/>
            <person name="James T.Y."/>
            <person name="O'Malley M.A."/>
            <person name="Stajich J.E."/>
            <person name="Spatafora J.W."/>
            <person name="Visel A."/>
            <person name="Grigoriev I.V."/>
        </authorList>
    </citation>
    <scope>NUCLEOTIDE SEQUENCE [LARGE SCALE GENOMIC DNA]</scope>
    <source>
        <strain evidence="4 5">NRRL 3116</strain>
    </source>
</reference>
<organism evidence="4 5">
    <name type="scientific">Lobosporangium transversale</name>
    <dbReference type="NCBI Taxonomy" id="64571"/>
    <lineage>
        <taxon>Eukaryota</taxon>
        <taxon>Fungi</taxon>
        <taxon>Fungi incertae sedis</taxon>
        <taxon>Mucoromycota</taxon>
        <taxon>Mortierellomycotina</taxon>
        <taxon>Mortierellomycetes</taxon>
        <taxon>Mortierellales</taxon>
        <taxon>Mortierellaceae</taxon>
        <taxon>Lobosporangium</taxon>
    </lineage>
</organism>
<dbReference type="GO" id="GO:0000127">
    <property type="term" value="C:transcription factor TFIIIC complex"/>
    <property type="evidence" value="ECO:0007669"/>
    <property type="project" value="TreeGrafter"/>
</dbReference>
<proteinExistence type="predicted"/>
<name>A0A1Y2GJU4_9FUNG</name>
<dbReference type="EMBL" id="MCFF01000027">
    <property type="protein sequence ID" value="ORZ11738.1"/>
    <property type="molecule type" value="Genomic_DNA"/>
</dbReference>
<keyword evidence="2" id="KW-0804">Transcription</keyword>
<dbReference type="OrthoDB" id="4703at2759"/>
<dbReference type="Proteomes" id="UP000193648">
    <property type="component" value="Unassembled WGS sequence"/>
</dbReference>
<evidence type="ECO:0000256" key="3">
    <source>
        <dbReference type="ARBA" id="ARBA00023242"/>
    </source>
</evidence>
<dbReference type="GO" id="GO:0006383">
    <property type="term" value="P:transcription by RNA polymerase III"/>
    <property type="evidence" value="ECO:0007669"/>
    <property type="project" value="TreeGrafter"/>
</dbReference>
<keyword evidence="5" id="KW-1185">Reference proteome</keyword>
<dbReference type="InterPro" id="IPR001680">
    <property type="entry name" value="WD40_rpt"/>
</dbReference>
<dbReference type="SMART" id="SM00320">
    <property type="entry name" value="WD40"/>
    <property type="match status" value="2"/>
</dbReference>
<dbReference type="InterPro" id="IPR036322">
    <property type="entry name" value="WD40_repeat_dom_sf"/>
</dbReference>
<evidence type="ECO:0000256" key="1">
    <source>
        <dbReference type="ARBA" id="ARBA00004123"/>
    </source>
</evidence>
<evidence type="ECO:0000256" key="2">
    <source>
        <dbReference type="ARBA" id="ARBA00023163"/>
    </source>
</evidence>
<evidence type="ECO:0008006" key="6">
    <source>
        <dbReference type="Google" id="ProtNLM"/>
    </source>
</evidence>
<dbReference type="PANTHER" id="PTHR15052:SF2">
    <property type="entry name" value="GENERAL TRANSCRIPTION FACTOR 3C POLYPEPTIDE 2"/>
    <property type="match status" value="1"/>
</dbReference>
<keyword evidence="3" id="KW-0539">Nucleus</keyword>
<dbReference type="InterPro" id="IPR052416">
    <property type="entry name" value="GTF3C_component"/>
</dbReference>